<dbReference type="InterPro" id="IPR027417">
    <property type="entry name" value="P-loop_NTPase"/>
</dbReference>
<dbReference type="KEGG" id="vil:CFK37_00640"/>
<dbReference type="EMBL" id="CP022315">
    <property type="protein sequence ID" value="ASK60816.1"/>
    <property type="molecule type" value="Genomic_DNA"/>
</dbReference>
<reference evidence="2 3" key="1">
    <citation type="submission" date="2017-07" db="EMBL/GenBank/DDBJ databases">
        <title>Virgibacillus sp. LM2416.</title>
        <authorList>
            <person name="Tak E.J."/>
            <person name="Bae J.-W."/>
        </authorList>
    </citation>
    <scope>NUCLEOTIDE SEQUENCE [LARGE SCALE GENOMIC DNA]</scope>
    <source>
        <strain evidence="2 3">LM2416</strain>
    </source>
</reference>
<proteinExistence type="predicted"/>
<dbReference type="InterPro" id="IPR004435">
    <property type="entry name" value="MobB_dom"/>
</dbReference>
<dbReference type="Pfam" id="PF03205">
    <property type="entry name" value="MobB"/>
    <property type="match status" value="1"/>
</dbReference>
<dbReference type="GO" id="GO:0005525">
    <property type="term" value="F:GTP binding"/>
    <property type="evidence" value="ECO:0007669"/>
    <property type="project" value="InterPro"/>
</dbReference>
<dbReference type="SUPFAM" id="SSF52540">
    <property type="entry name" value="P-loop containing nucleoside triphosphate hydrolases"/>
    <property type="match status" value="1"/>
</dbReference>
<accession>A0A220TYM9</accession>
<feature type="domain" description="Molybdopterin-guanine dinucleotide biosynthesis protein B (MobB)" evidence="1">
    <location>
        <begin position="4"/>
        <end position="132"/>
    </location>
</feature>
<gene>
    <name evidence="2" type="primary">mobB</name>
    <name evidence="2" type="ORF">CFK37_00640</name>
</gene>
<dbReference type="GO" id="GO:0006777">
    <property type="term" value="P:Mo-molybdopterin cofactor biosynthetic process"/>
    <property type="evidence" value="ECO:0007669"/>
    <property type="project" value="InterPro"/>
</dbReference>
<dbReference type="Gene3D" id="3.40.50.300">
    <property type="entry name" value="P-loop containing nucleotide triphosphate hydrolases"/>
    <property type="match status" value="1"/>
</dbReference>
<dbReference type="NCBIfam" id="TIGR00176">
    <property type="entry name" value="mobB"/>
    <property type="match status" value="1"/>
</dbReference>
<keyword evidence="3" id="KW-1185">Reference proteome</keyword>
<dbReference type="Proteomes" id="UP000198312">
    <property type="component" value="Chromosome"/>
</dbReference>
<name>A0A220TYM9_9BACI</name>
<dbReference type="PANTHER" id="PTHR40072">
    <property type="entry name" value="MOLYBDOPTERIN-GUANINE DINUCLEOTIDE BIOSYNTHESIS ADAPTER PROTEIN-RELATED"/>
    <property type="match status" value="1"/>
</dbReference>
<dbReference type="RefSeq" id="WP_089060093.1">
    <property type="nucleotide sequence ID" value="NZ_CP022315.1"/>
</dbReference>
<evidence type="ECO:0000259" key="1">
    <source>
        <dbReference type="Pfam" id="PF03205"/>
    </source>
</evidence>
<evidence type="ECO:0000313" key="3">
    <source>
        <dbReference type="Proteomes" id="UP000198312"/>
    </source>
</evidence>
<protein>
    <submittedName>
        <fullName evidence="2">Molybdopterin-guanine dinucleotide biosynthesis protein B</fullName>
    </submittedName>
</protein>
<evidence type="ECO:0000313" key="2">
    <source>
        <dbReference type="EMBL" id="ASK60816.1"/>
    </source>
</evidence>
<sequence>MANIIQIVGYKNAWKTTVVNRLVHHLADQNIRVGTLKHHGHGGDIELPAGTDSISHFESGSLVSGVQGESITQLTLCNLPFENLINVYSMFPIDFLLVEGFKQADYPKIVLLRNQEDLSLLDELSNIIAVATQDGSIRTGYPTFDLMKIDTCITQIASYIINN</sequence>
<dbReference type="OrthoDB" id="9786803at2"/>
<organism evidence="2 3">
    <name type="scientific">Virgibacillus phasianinus</name>
    <dbReference type="NCBI Taxonomy" id="2017483"/>
    <lineage>
        <taxon>Bacteria</taxon>
        <taxon>Bacillati</taxon>
        <taxon>Bacillota</taxon>
        <taxon>Bacilli</taxon>
        <taxon>Bacillales</taxon>
        <taxon>Bacillaceae</taxon>
        <taxon>Virgibacillus</taxon>
    </lineage>
</organism>
<dbReference type="AlphaFoldDB" id="A0A220TYM9"/>
<dbReference type="InterPro" id="IPR052539">
    <property type="entry name" value="MGD_biosynthesis_adapter"/>
</dbReference>
<dbReference type="PANTHER" id="PTHR40072:SF1">
    <property type="entry name" value="MOLYBDOPTERIN-GUANINE DINUCLEOTIDE BIOSYNTHESIS ADAPTER PROTEIN"/>
    <property type="match status" value="1"/>
</dbReference>